<keyword evidence="3" id="KW-0804">Transcription</keyword>
<dbReference type="SUPFAM" id="SSF46785">
    <property type="entry name" value="Winged helix' DNA-binding domain"/>
    <property type="match status" value="1"/>
</dbReference>
<dbReference type="InterPro" id="IPR000524">
    <property type="entry name" value="Tscrpt_reg_HTH_GntR"/>
</dbReference>
<keyword evidence="2" id="KW-0238">DNA-binding</keyword>
<dbReference type="PANTHER" id="PTHR30146:SF150">
    <property type="entry name" value="ARABINOSE METABOLISM TRANSCRIPTIONAL REPRESSOR"/>
    <property type="match status" value="1"/>
</dbReference>
<dbReference type="Gene3D" id="1.10.10.10">
    <property type="entry name" value="Winged helix-like DNA-binding domain superfamily/Winged helix DNA-binding domain"/>
    <property type="match status" value="1"/>
</dbReference>
<reference evidence="6" key="1">
    <citation type="journal article" date="2019" name="Int. J. Syst. Evol. Microbiol.">
        <title>The Global Catalogue of Microorganisms (GCM) 10K type strain sequencing project: providing services to taxonomists for standard genome sequencing and annotation.</title>
        <authorList>
            <consortium name="The Broad Institute Genomics Platform"/>
            <consortium name="The Broad Institute Genome Sequencing Center for Infectious Disease"/>
            <person name="Wu L."/>
            <person name="Ma J."/>
        </authorList>
    </citation>
    <scope>NUCLEOTIDE SEQUENCE [LARGE SCALE GENOMIC DNA]</scope>
    <source>
        <strain evidence="6">CCM 9110</strain>
    </source>
</reference>
<evidence type="ECO:0000256" key="1">
    <source>
        <dbReference type="ARBA" id="ARBA00023015"/>
    </source>
</evidence>
<dbReference type="PANTHER" id="PTHR30146">
    <property type="entry name" value="LACI-RELATED TRANSCRIPTIONAL REPRESSOR"/>
    <property type="match status" value="1"/>
</dbReference>
<dbReference type="SUPFAM" id="SSF53822">
    <property type="entry name" value="Periplasmic binding protein-like I"/>
    <property type="match status" value="1"/>
</dbReference>
<keyword evidence="1" id="KW-0805">Transcription regulation</keyword>
<dbReference type="PRINTS" id="PR00035">
    <property type="entry name" value="HTHGNTR"/>
</dbReference>
<comment type="caution">
    <text evidence="5">The sequence shown here is derived from an EMBL/GenBank/DDBJ whole genome shotgun (WGS) entry which is preliminary data.</text>
</comment>
<dbReference type="EMBL" id="JBHTOA010000011">
    <property type="protein sequence ID" value="MFD1397874.1"/>
    <property type="molecule type" value="Genomic_DNA"/>
</dbReference>
<dbReference type="Pfam" id="PF00392">
    <property type="entry name" value="GntR"/>
    <property type="match status" value="1"/>
</dbReference>
<protein>
    <submittedName>
        <fullName evidence="5">GntR family transcriptional regulator</fullName>
    </submittedName>
</protein>
<evidence type="ECO:0000259" key="4">
    <source>
        <dbReference type="PROSITE" id="PS50949"/>
    </source>
</evidence>
<organism evidence="5 6">
    <name type="scientific">Lacticaseibacillus suilingensis</name>
    <dbReference type="NCBI Taxonomy" id="2799577"/>
    <lineage>
        <taxon>Bacteria</taxon>
        <taxon>Bacillati</taxon>
        <taxon>Bacillota</taxon>
        <taxon>Bacilli</taxon>
        <taxon>Lactobacillales</taxon>
        <taxon>Lactobacillaceae</taxon>
        <taxon>Lacticaseibacillus</taxon>
    </lineage>
</organism>
<dbReference type="CDD" id="cd01541">
    <property type="entry name" value="PBP1_AraR"/>
    <property type="match status" value="1"/>
</dbReference>
<dbReference type="Proteomes" id="UP001597199">
    <property type="component" value="Unassembled WGS sequence"/>
</dbReference>
<dbReference type="InterPro" id="IPR036390">
    <property type="entry name" value="WH_DNA-bd_sf"/>
</dbReference>
<accession>A0ABW4BBI9</accession>
<dbReference type="InterPro" id="IPR036388">
    <property type="entry name" value="WH-like_DNA-bd_sf"/>
</dbReference>
<proteinExistence type="predicted"/>
<dbReference type="InterPro" id="IPR028082">
    <property type="entry name" value="Peripla_BP_I"/>
</dbReference>
<dbReference type="InterPro" id="IPR033532">
    <property type="entry name" value="AraR_ligand_bind_dom"/>
</dbReference>
<dbReference type="RefSeq" id="WP_204118997.1">
    <property type="nucleotide sequence ID" value="NZ_BOLV01000010.1"/>
</dbReference>
<dbReference type="InterPro" id="IPR046335">
    <property type="entry name" value="LacI/GalR-like_sensor"/>
</dbReference>
<sequence>MQSHEAVELALREAIIAGRYTIGEKLPTERVLLTQFQVSRYGLRQALKALVDEGLLRAVQGSGYFVEDPRHRQRKQAAQKIIGVITTHLADYIFPPIISGIDSVVSAAGYGLMLSNTHNEFANEERSLLRMIETGVSGLIIEPTRSAMTNPNLALYRRIALAGTPVVFINAGYAGLADFPTLTVDEASGERQLVEYLLEQGHRKILGLFQIDDQQGVNRMQGFVQAYQAKLAGVASGNVMLYQSGDRLAELKARILDQVTGELKPTAIACYNDQLAIRLISWLGEIGLKVPADISLVGFDDYEMSRYLNPELTTVVHPKRLMGEDAGRAVLKAIAQQRPSSRQYPAKLMLRASTRALR</sequence>
<dbReference type="SMART" id="SM00345">
    <property type="entry name" value="HTH_GNTR"/>
    <property type="match status" value="1"/>
</dbReference>
<dbReference type="CDD" id="cd07377">
    <property type="entry name" value="WHTH_GntR"/>
    <property type="match status" value="1"/>
</dbReference>
<evidence type="ECO:0000256" key="2">
    <source>
        <dbReference type="ARBA" id="ARBA00023125"/>
    </source>
</evidence>
<dbReference type="Pfam" id="PF13377">
    <property type="entry name" value="Peripla_BP_3"/>
    <property type="match status" value="1"/>
</dbReference>
<name>A0ABW4BBI9_9LACO</name>
<evidence type="ECO:0000313" key="6">
    <source>
        <dbReference type="Proteomes" id="UP001597199"/>
    </source>
</evidence>
<dbReference type="PROSITE" id="PS50949">
    <property type="entry name" value="HTH_GNTR"/>
    <property type="match status" value="1"/>
</dbReference>
<evidence type="ECO:0000256" key="3">
    <source>
        <dbReference type="ARBA" id="ARBA00023163"/>
    </source>
</evidence>
<dbReference type="Gene3D" id="3.40.50.2300">
    <property type="match status" value="2"/>
</dbReference>
<keyword evidence="6" id="KW-1185">Reference proteome</keyword>
<gene>
    <name evidence="5" type="ORF">ACFQ41_00960</name>
</gene>
<evidence type="ECO:0000313" key="5">
    <source>
        <dbReference type="EMBL" id="MFD1397874.1"/>
    </source>
</evidence>
<feature type="domain" description="HTH gntR-type" evidence="4">
    <location>
        <begin position="1"/>
        <end position="69"/>
    </location>
</feature>